<dbReference type="RefSeq" id="WP_358286654.1">
    <property type="nucleotide sequence ID" value="NZ_JBEYGJ010000027.1"/>
</dbReference>
<organism evidence="2 3">
    <name type="scientific">Streptomyces massasporeus</name>
    <dbReference type="NCBI Taxonomy" id="67324"/>
    <lineage>
        <taxon>Bacteria</taxon>
        <taxon>Bacillati</taxon>
        <taxon>Actinomycetota</taxon>
        <taxon>Actinomycetes</taxon>
        <taxon>Kitasatosporales</taxon>
        <taxon>Streptomycetaceae</taxon>
        <taxon>Streptomyces</taxon>
    </lineage>
</organism>
<sequence>MRMPLYARDPILRALVPRLVGLAADRRELVAQEHRADLPVTLVTGRHGMGRTAILDSLEDAYRGRVPLGRVDAAEIEQVRWSRSTAANTSAVVETLERLVCELAPTVPGAARLRFSRLLPGLFAVSSWHRGNEGEQALARDRIARLLVACGLEKGTADADGTDWTYDVSERLADPHRRRHDLAPVTEAVVQQYFGRHTRGRVERLVHQWYQSRLPGSEDGEAALIRLSLRFHQGGDFQHAVERILVAAFLEDLTDAHGRWQRINRTPRPLVLLDDVHTAAGQRVLDLLLEHRAAPESATRDPLVVVATRLGDGAALYPDATHRELPELVYTSGWERTVPGSPSAGLLVVPLTPLTRDDLLLMLDPAEGPLHRHLPSALHALTRGHPQGSRMLCEAVVRASGQRAVVPEELLDLPAEEGRPVAEMLLEQLIPQPQLRAHLLQLALARDRTAAQALVPASAPAGDGLAGAGLSSAARYLEEEHWTAWADGSAPATSPRTDTAGTAFVPDPFLRALLLHEARTTSATAPPGRRWEDLHALLREHHAARGAGHEPDVLRHTLAAGDADPVVSALTEYFGAWEAGRWLDTLRYAAEAPRPPSDGWTDSRAEIARGAHDHRYAETDDVRRSVNRLLHALWYLSETYAEPLPDLCDDLGAELAFLSMRHPSGRAVLNEAARAWPAAARERKPYPRYGSAEGSARDDSVRDEE</sequence>
<feature type="region of interest" description="Disordered" evidence="1">
    <location>
        <begin position="677"/>
        <end position="705"/>
    </location>
</feature>
<gene>
    <name evidence="2" type="ORF">ACFYM3_12105</name>
</gene>
<accession>A0ABW6LA65</accession>
<keyword evidence="2" id="KW-0067">ATP-binding</keyword>
<dbReference type="GO" id="GO:0005524">
    <property type="term" value="F:ATP binding"/>
    <property type="evidence" value="ECO:0007669"/>
    <property type="project" value="UniProtKB-KW"/>
</dbReference>
<comment type="caution">
    <text evidence="2">The sequence shown here is derived from an EMBL/GenBank/DDBJ whole genome shotgun (WGS) entry which is preliminary data.</text>
</comment>
<evidence type="ECO:0000256" key="1">
    <source>
        <dbReference type="SAM" id="MobiDB-lite"/>
    </source>
</evidence>
<evidence type="ECO:0000313" key="2">
    <source>
        <dbReference type="EMBL" id="MFE9225359.1"/>
    </source>
</evidence>
<dbReference type="Proteomes" id="UP001601288">
    <property type="component" value="Unassembled WGS sequence"/>
</dbReference>
<proteinExistence type="predicted"/>
<protein>
    <submittedName>
        <fullName evidence="2">ATP-binding protein</fullName>
    </submittedName>
</protein>
<reference evidence="2 3" key="1">
    <citation type="submission" date="2024-10" db="EMBL/GenBank/DDBJ databases">
        <title>The Natural Products Discovery Center: Release of the First 8490 Sequenced Strains for Exploring Actinobacteria Biosynthetic Diversity.</title>
        <authorList>
            <person name="Kalkreuter E."/>
            <person name="Kautsar S.A."/>
            <person name="Yang D."/>
            <person name="Bader C.D."/>
            <person name="Teijaro C.N."/>
            <person name="Fluegel L."/>
            <person name="Davis C.M."/>
            <person name="Simpson J.R."/>
            <person name="Lauterbach L."/>
            <person name="Steele A.D."/>
            <person name="Gui C."/>
            <person name="Meng S."/>
            <person name="Li G."/>
            <person name="Viehrig K."/>
            <person name="Ye F."/>
            <person name="Su P."/>
            <person name="Kiefer A.F."/>
            <person name="Nichols A."/>
            <person name="Cepeda A.J."/>
            <person name="Yan W."/>
            <person name="Fan B."/>
            <person name="Jiang Y."/>
            <person name="Adhikari A."/>
            <person name="Zheng C.-J."/>
            <person name="Schuster L."/>
            <person name="Cowan T.M."/>
            <person name="Smanski M.J."/>
            <person name="Chevrette M.G."/>
            <person name="De Carvalho L.P.S."/>
            <person name="Shen B."/>
        </authorList>
    </citation>
    <scope>NUCLEOTIDE SEQUENCE [LARGE SCALE GENOMIC DNA]</scope>
    <source>
        <strain evidence="2 3">NPDC007066</strain>
    </source>
</reference>
<feature type="compositionally biased region" description="Basic and acidic residues" evidence="1">
    <location>
        <begin position="695"/>
        <end position="705"/>
    </location>
</feature>
<name>A0ABW6LA65_9ACTN</name>
<keyword evidence="3" id="KW-1185">Reference proteome</keyword>
<keyword evidence="2" id="KW-0547">Nucleotide-binding</keyword>
<evidence type="ECO:0000313" key="3">
    <source>
        <dbReference type="Proteomes" id="UP001601288"/>
    </source>
</evidence>
<dbReference type="EMBL" id="JBIAFP010000006">
    <property type="protein sequence ID" value="MFE9225359.1"/>
    <property type="molecule type" value="Genomic_DNA"/>
</dbReference>